<keyword evidence="4" id="KW-0479">Metal-binding</keyword>
<evidence type="ECO:0000313" key="11">
    <source>
        <dbReference type="Proteomes" id="UP001310890"/>
    </source>
</evidence>
<keyword evidence="3" id="KW-0349">Heme</keyword>
<reference evidence="10" key="1">
    <citation type="submission" date="2023-08" db="EMBL/GenBank/DDBJ databases">
        <title>Black Yeasts Isolated from many extreme environments.</title>
        <authorList>
            <person name="Coleine C."/>
            <person name="Stajich J.E."/>
            <person name="Selbmann L."/>
        </authorList>
    </citation>
    <scope>NUCLEOTIDE SEQUENCE</scope>
    <source>
        <strain evidence="10">CCFEE 5401</strain>
    </source>
</reference>
<evidence type="ECO:0000256" key="7">
    <source>
        <dbReference type="ARBA" id="ARBA00025795"/>
    </source>
</evidence>
<comment type="cofactor">
    <cofactor evidence="1">
        <name>heme b</name>
        <dbReference type="ChEBI" id="CHEBI:60344"/>
    </cofactor>
</comment>
<dbReference type="Proteomes" id="UP001310890">
    <property type="component" value="Unassembled WGS sequence"/>
</dbReference>
<dbReference type="Gene3D" id="1.10.489.10">
    <property type="entry name" value="Chloroperoxidase-like"/>
    <property type="match status" value="1"/>
</dbReference>
<dbReference type="InterPro" id="IPR036851">
    <property type="entry name" value="Chloroperoxidase-like_sf"/>
</dbReference>
<dbReference type="PANTHER" id="PTHR33577:SF1">
    <property type="entry name" value="HEME HALOPEROXIDASE FAMILY PROFILE DOMAIN-CONTAINING PROTEIN"/>
    <property type="match status" value="1"/>
</dbReference>
<dbReference type="PANTHER" id="PTHR33577">
    <property type="entry name" value="STERIGMATOCYSTIN BIOSYNTHESIS PEROXIDASE STCC-RELATED"/>
    <property type="match status" value="1"/>
</dbReference>
<dbReference type="PROSITE" id="PS51405">
    <property type="entry name" value="HEME_HALOPEROXIDASE"/>
    <property type="match status" value="1"/>
</dbReference>
<dbReference type="InterPro" id="IPR000028">
    <property type="entry name" value="Chloroperoxidase"/>
</dbReference>
<evidence type="ECO:0000256" key="5">
    <source>
        <dbReference type="ARBA" id="ARBA00023002"/>
    </source>
</evidence>
<evidence type="ECO:0000256" key="1">
    <source>
        <dbReference type="ARBA" id="ARBA00001970"/>
    </source>
</evidence>
<keyword evidence="8" id="KW-0732">Signal</keyword>
<sequence>MKSNIALVSALASLTNAFPGNLPQLEARYDPTASLKKRVVFDAAAQYVDTTGTHAFVAPGATDQRGPCPGLNAMANHGYLPHNGIATIDDLVTQVPKVFGMGADLAGILAVYGAVLDGDLTSYSIGGPDSRVGLSLLGLNLLSQPTGLTGSHNNYEGDASAVRGDLYQYGNNYLSQVSQFQALYDLGKSQDSYDVPLVTKFRSSRLKQSVANNPYYVHGPFAGVVAQGAAYAFIHRLMGNKSETYPEGRTNGEILKTFYAMSGDSGSFSYTPGHERLPDNWYKCNALDQYTTAAAVADIAYMQTQDLNFASLGGNMGTTNSFVGLDPANLTGGVYNAGMLAQGNNAVCFAIQLTIQALPGTLAGLFSDITAALSKVAGVLGTASSSLGCPQITNVDKKQLEQFPGYSKSYDGYHGLV</sequence>
<name>A0AAN7THH1_9PEZI</name>
<dbReference type="AlphaFoldDB" id="A0AAN7THH1"/>
<dbReference type="EMBL" id="JAVRRL010000005">
    <property type="protein sequence ID" value="KAK5117333.1"/>
    <property type="molecule type" value="Genomic_DNA"/>
</dbReference>
<feature type="domain" description="Heme haloperoxidase family profile" evidence="9">
    <location>
        <begin position="52"/>
        <end position="297"/>
    </location>
</feature>
<evidence type="ECO:0000256" key="3">
    <source>
        <dbReference type="ARBA" id="ARBA00022617"/>
    </source>
</evidence>
<feature type="signal peptide" evidence="8">
    <location>
        <begin position="1"/>
        <end position="17"/>
    </location>
</feature>
<gene>
    <name evidence="10" type="ORF">LTR62_005950</name>
</gene>
<dbReference type="GO" id="GO:0046872">
    <property type="term" value="F:metal ion binding"/>
    <property type="evidence" value="ECO:0007669"/>
    <property type="project" value="UniProtKB-KW"/>
</dbReference>
<accession>A0AAN7THH1</accession>
<evidence type="ECO:0000313" key="10">
    <source>
        <dbReference type="EMBL" id="KAK5117333.1"/>
    </source>
</evidence>
<comment type="caution">
    <text evidence="10">The sequence shown here is derived from an EMBL/GenBank/DDBJ whole genome shotgun (WGS) entry which is preliminary data.</text>
</comment>
<evidence type="ECO:0000256" key="2">
    <source>
        <dbReference type="ARBA" id="ARBA00022559"/>
    </source>
</evidence>
<dbReference type="SUPFAM" id="SSF47571">
    <property type="entry name" value="Cloroperoxidase"/>
    <property type="match status" value="1"/>
</dbReference>
<feature type="chain" id="PRO_5042813949" description="Heme haloperoxidase family profile domain-containing protein" evidence="8">
    <location>
        <begin position="18"/>
        <end position="417"/>
    </location>
</feature>
<evidence type="ECO:0000256" key="8">
    <source>
        <dbReference type="SAM" id="SignalP"/>
    </source>
</evidence>
<keyword evidence="5" id="KW-0560">Oxidoreductase</keyword>
<comment type="similarity">
    <text evidence="7">Belongs to the chloroperoxidase family.</text>
</comment>
<evidence type="ECO:0000256" key="6">
    <source>
        <dbReference type="ARBA" id="ARBA00023004"/>
    </source>
</evidence>
<dbReference type="GO" id="GO:0004601">
    <property type="term" value="F:peroxidase activity"/>
    <property type="evidence" value="ECO:0007669"/>
    <property type="project" value="UniProtKB-KW"/>
</dbReference>
<evidence type="ECO:0000259" key="9">
    <source>
        <dbReference type="PROSITE" id="PS51405"/>
    </source>
</evidence>
<dbReference type="Pfam" id="PF01328">
    <property type="entry name" value="Peroxidase_2"/>
    <property type="match status" value="1"/>
</dbReference>
<proteinExistence type="inferred from homology"/>
<keyword evidence="2" id="KW-0575">Peroxidase</keyword>
<organism evidence="10 11">
    <name type="scientific">Meristemomyces frigidus</name>
    <dbReference type="NCBI Taxonomy" id="1508187"/>
    <lineage>
        <taxon>Eukaryota</taxon>
        <taxon>Fungi</taxon>
        <taxon>Dikarya</taxon>
        <taxon>Ascomycota</taxon>
        <taxon>Pezizomycotina</taxon>
        <taxon>Dothideomycetes</taxon>
        <taxon>Dothideomycetidae</taxon>
        <taxon>Mycosphaerellales</taxon>
        <taxon>Teratosphaeriaceae</taxon>
        <taxon>Meristemomyces</taxon>
    </lineage>
</organism>
<evidence type="ECO:0000256" key="4">
    <source>
        <dbReference type="ARBA" id="ARBA00022723"/>
    </source>
</evidence>
<protein>
    <recommendedName>
        <fullName evidence="9">Heme haloperoxidase family profile domain-containing protein</fullName>
    </recommendedName>
</protein>
<keyword evidence="6" id="KW-0408">Iron</keyword>